<proteinExistence type="inferred from homology"/>
<comment type="catalytic activity">
    <reaction evidence="13">
        <text>N-(9Z-hexadecenoyl) ethanolamine + H2O = (9Z)-hexadecenoate + ethanolamine</text>
        <dbReference type="Rhea" id="RHEA:35563"/>
        <dbReference type="ChEBI" id="CHEBI:15377"/>
        <dbReference type="ChEBI" id="CHEBI:32372"/>
        <dbReference type="ChEBI" id="CHEBI:57603"/>
        <dbReference type="ChEBI" id="CHEBI:71465"/>
    </reaction>
    <physiologicalReaction direction="left-to-right" evidence="13">
        <dbReference type="Rhea" id="RHEA:35564"/>
    </physiologicalReaction>
</comment>
<evidence type="ECO:0000256" key="3">
    <source>
        <dbReference type="ARBA" id="ARBA00012112"/>
    </source>
</evidence>
<dbReference type="Pfam" id="PF01425">
    <property type="entry name" value="Amidase"/>
    <property type="match status" value="1"/>
</dbReference>
<feature type="active site" description="Charge relay system" evidence="18">
    <location>
        <position position="214"/>
    </location>
</feature>
<comment type="catalytic activity">
    <reaction evidence="11">
        <text>N-(5Z,8Z,11Z,14Z-eicosatetraenoyl)-L-serine + H2O = (5Z,8Z,11Z,14Z)-eicosatetraenoate + L-serine</text>
        <dbReference type="Rhea" id="RHEA:64116"/>
        <dbReference type="ChEBI" id="CHEBI:15377"/>
        <dbReference type="ChEBI" id="CHEBI:32395"/>
        <dbReference type="ChEBI" id="CHEBI:33384"/>
        <dbReference type="ChEBI" id="CHEBI:149697"/>
    </reaction>
    <physiologicalReaction direction="left-to-right" evidence="11">
        <dbReference type="Rhea" id="RHEA:64117"/>
    </physiologicalReaction>
</comment>
<evidence type="ECO:0000256" key="19">
    <source>
        <dbReference type="PIRSR" id="PIRSR001221-2"/>
    </source>
</evidence>
<dbReference type="PANTHER" id="PTHR45847:SF11">
    <property type="entry name" value="AMIDASE DOMAIN-CONTAINING PROTEIN"/>
    <property type="match status" value="1"/>
</dbReference>
<dbReference type="GO" id="GO:0017064">
    <property type="term" value="F:fatty acid amide hydrolase activity"/>
    <property type="evidence" value="ECO:0007669"/>
    <property type="project" value="UniProtKB-EC"/>
</dbReference>
<comment type="catalytic activity">
    <reaction evidence="16">
        <text>N-(5Z,8Z,11Z,14Z)-eicosatetraenoyl-glycine + H2O = (5Z,8Z,11Z,14Z)-eicosatetraenoate + glycine</text>
        <dbReference type="Rhea" id="RHEA:64108"/>
        <dbReference type="ChEBI" id="CHEBI:15377"/>
        <dbReference type="ChEBI" id="CHEBI:32395"/>
        <dbReference type="ChEBI" id="CHEBI:57305"/>
        <dbReference type="ChEBI" id="CHEBI:59002"/>
    </reaction>
    <physiologicalReaction direction="left-to-right" evidence="16">
        <dbReference type="Rhea" id="RHEA:64109"/>
    </physiologicalReaction>
</comment>
<evidence type="ECO:0000313" key="22">
    <source>
        <dbReference type="Proteomes" id="UP000050794"/>
    </source>
</evidence>
<evidence type="ECO:0000259" key="20">
    <source>
        <dbReference type="Pfam" id="PF01425"/>
    </source>
</evidence>
<evidence type="ECO:0000313" key="21">
    <source>
        <dbReference type="EMBL" id="VDM25464.1"/>
    </source>
</evidence>
<dbReference type="InterPro" id="IPR023631">
    <property type="entry name" value="Amidase_dom"/>
</dbReference>
<dbReference type="InterPro" id="IPR020556">
    <property type="entry name" value="Amidase_CS"/>
</dbReference>
<evidence type="ECO:0000256" key="17">
    <source>
        <dbReference type="ARBA" id="ARBA00077216"/>
    </source>
</evidence>
<dbReference type="Proteomes" id="UP000050794">
    <property type="component" value="Unassembled WGS sequence"/>
</dbReference>
<reference evidence="23" key="1">
    <citation type="submission" date="2016-06" db="UniProtKB">
        <authorList>
            <consortium name="WormBaseParasite"/>
        </authorList>
    </citation>
    <scope>IDENTIFICATION</scope>
</reference>
<keyword evidence="4" id="KW-0597">Phosphoprotein</keyword>
<evidence type="ECO:0000313" key="23">
    <source>
        <dbReference type="WBParaSite" id="TCNE_0000109801-mRNA-1"/>
    </source>
</evidence>
<name>A0A183TXX9_TOXCA</name>
<evidence type="ECO:0000256" key="4">
    <source>
        <dbReference type="ARBA" id="ARBA00022553"/>
    </source>
</evidence>
<evidence type="ECO:0000256" key="1">
    <source>
        <dbReference type="ARBA" id="ARBA00000208"/>
    </source>
</evidence>
<evidence type="ECO:0000256" key="8">
    <source>
        <dbReference type="ARBA" id="ARBA00047450"/>
    </source>
</evidence>
<dbReference type="Gene3D" id="3.90.1300.10">
    <property type="entry name" value="Amidase signature (AS) domain"/>
    <property type="match status" value="1"/>
</dbReference>
<gene>
    <name evidence="21" type="ORF">TCNE_LOCUS1099</name>
</gene>
<sequence>MWAVLFAIFVGALALFLYRWNRKEKRKSNLRVEVQKRLDVRARSISEIEAKVNEVSIALREEIASRDLKQLVGDLQAGRFTALQVLRTYQWKAIESQRRTNCITQFIQAADEWAKRLDTEAANSDYQRPALFGIPFSIKECICVAGYDQTKGYAQELGKIAKEDALIVQQIKHLGGVPFVLTNVPQSLLSFSCMNPIYGTTSNAFTADRTSGGSSGGEGALIGTGGSIIGIGGDVGGSIRYPCHFNGIAGIKPSHLRLSHQGVMGSIPGRPLINASDGPMTRKISDAVTFLSAVWSDDWISSKDPYVPPVRWNRERFSGTHPLRIGYYDDDGWFMPTPPLQRAVKEARSILQAAGHNLIRFEPPHVPEAFKLFIGAVTVDGGQYLLSKIDADLECDGYGGILNIYRLPVMVQRVLAAIIAPLYPRIAHVMRAMPYDTAELRSIYEQIERYRDSFIREMRSRNIEAILCPVQVVPAVAHLYPMQLISTTSYCGIFNLLDFAAGTVCVTNVTEEDERALADYPERDPWYKMVKEATKVSPPYHEETVLRILQQIETSLEHAKKASVSEEVLPGRFFFTGNCST</sequence>
<comment type="catalytic activity">
    <reaction evidence="10">
        <text>N-(5Z,8Z,11Z,14Z-eicosatetraenoyl)-ethanolamine + H2O = ethanolamine + (5Z,8Z,11Z,14Z)-eicosatetraenoate</text>
        <dbReference type="Rhea" id="RHEA:26136"/>
        <dbReference type="ChEBI" id="CHEBI:2700"/>
        <dbReference type="ChEBI" id="CHEBI:15377"/>
        <dbReference type="ChEBI" id="CHEBI:32395"/>
        <dbReference type="ChEBI" id="CHEBI:57603"/>
        <dbReference type="EC" id="3.5.1.99"/>
    </reaction>
    <physiologicalReaction direction="left-to-right" evidence="10">
        <dbReference type="Rhea" id="RHEA:26137"/>
    </physiologicalReaction>
</comment>
<dbReference type="InterPro" id="IPR036928">
    <property type="entry name" value="AS_sf"/>
</dbReference>
<evidence type="ECO:0000256" key="16">
    <source>
        <dbReference type="ARBA" id="ARBA00052709"/>
    </source>
</evidence>
<dbReference type="WBParaSite" id="TCNE_0000109801-mRNA-1">
    <property type="protein sequence ID" value="TCNE_0000109801-mRNA-1"/>
    <property type="gene ID" value="TCNE_0000109801"/>
</dbReference>
<evidence type="ECO:0000256" key="5">
    <source>
        <dbReference type="ARBA" id="ARBA00022801"/>
    </source>
</evidence>
<feature type="binding site" evidence="19">
    <location>
        <begin position="235"/>
        <end position="238"/>
    </location>
    <ligand>
        <name>substrate</name>
    </ligand>
</feature>
<comment type="catalytic activity">
    <reaction evidence="1">
        <text>(9Z)-octadecenamide + H2O = (9Z)-octadecenoate + NH4(+)</text>
        <dbReference type="Rhea" id="RHEA:26506"/>
        <dbReference type="ChEBI" id="CHEBI:15377"/>
        <dbReference type="ChEBI" id="CHEBI:28938"/>
        <dbReference type="ChEBI" id="CHEBI:30823"/>
        <dbReference type="ChEBI" id="CHEBI:116314"/>
        <dbReference type="EC" id="3.5.1.99"/>
    </reaction>
    <physiologicalReaction direction="left-to-right" evidence="1">
        <dbReference type="Rhea" id="RHEA:26507"/>
    </physiologicalReaction>
</comment>
<evidence type="ECO:0000256" key="13">
    <source>
        <dbReference type="ARBA" id="ARBA00051346"/>
    </source>
</evidence>
<evidence type="ECO:0000256" key="14">
    <source>
        <dbReference type="ARBA" id="ARBA00051454"/>
    </source>
</evidence>
<feature type="active site" description="Charge relay system" evidence="18">
    <location>
        <position position="139"/>
    </location>
</feature>
<feature type="domain" description="Amidase" evidence="20">
    <location>
        <begin position="85"/>
        <end position="516"/>
    </location>
</feature>
<dbReference type="SUPFAM" id="SSF75304">
    <property type="entry name" value="Amidase signature (AS) enzymes"/>
    <property type="match status" value="1"/>
</dbReference>
<organism evidence="22 23">
    <name type="scientific">Toxocara canis</name>
    <name type="common">Canine roundworm</name>
    <dbReference type="NCBI Taxonomy" id="6265"/>
    <lineage>
        <taxon>Eukaryota</taxon>
        <taxon>Metazoa</taxon>
        <taxon>Ecdysozoa</taxon>
        <taxon>Nematoda</taxon>
        <taxon>Chromadorea</taxon>
        <taxon>Rhabditida</taxon>
        <taxon>Spirurina</taxon>
        <taxon>Ascaridomorpha</taxon>
        <taxon>Ascaridoidea</taxon>
        <taxon>Toxocaridae</taxon>
        <taxon>Toxocara</taxon>
    </lineage>
</organism>
<keyword evidence="22" id="KW-1185">Reference proteome</keyword>
<evidence type="ECO:0000256" key="10">
    <source>
        <dbReference type="ARBA" id="ARBA00048606"/>
    </source>
</evidence>
<evidence type="ECO:0000256" key="6">
    <source>
        <dbReference type="ARBA" id="ARBA00022963"/>
    </source>
</evidence>
<feature type="binding site" evidence="19">
    <location>
        <position position="214"/>
    </location>
    <ligand>
        <name>substrate</name>
    </ligand>
</feature>
<dbReference type="PANTHER" id="PTHR45847">
    <property type="entry name" value="FATTY ACID AMIDE HYDROLASE"/>
    <property type="match status" value="1"/>
</dbReference>
<comment type="catalytic activity">
    <reaction evidence="8">
        <text>(9Z)-octadecenoate + glycine = N-(9Z-octadecenoyl)glycine + H2O</text>
        <dbReference type="Rhea" id="RHEA:51316"/>
        <dbReference type="ChEBI" id="CHEBI:15377"/>
        <dbReference type="ChEBI" id="CHEBI:30823"/>
        <dbReference type="ChEBI" id="CHEBI:57305"/>
        <dbReference type="ChEBI" id="CHEBI:133992"/>
    </reaction>
    <physiologicalReaction direction="right-to-left" evidence="8">
        <dbReference type="Rhea" id="RHEA:51318"/>
    </physiologicalReaction>
</comment>
<dbReference type="GO" id="GO:0004040">
    <property type="term" value="F:amidase activity"/>
    <property type="evidence" value="ECO:0007669"/>
    <property type="project" value="TreeGrafter"/>
</dbReference>
<evidence type="ECO:0000256" key="18">
    <source>
        <dbReference type="PIRSR" id="PIRSR001221-1"/>
    </source>
</evidence>
<reference evidence="21 22" key="2">
    <citation type="submission" date="2018-11" db="EMBL/GenBank/DDBJ databases">
        <authorList>
            <consortium name="Pathogen Informatics"/>
        </authorList>
    </citation>
    <scope>NUCLEOTIDE SEQUENCE [LARGE SCALE GENOMIC DNA]</scope>
</reference>
<dbReference type="GO" id="GO:0009062">
    <property type="term" value="P:fatty acid catabolic process"/>
    <property type="evidence" value="ECO:0007669"/>
    <property type="project" value="TreeGrafter"/>
</dbReference>
<evidence type="ECO:0000256" key="9">
    <source>
        <dbReference type="ARBA" id="ARBA00048052"/>
    </source>
</evidence>
<comment type="catalytic activity">
    <reaction evidence="14">
        <text>N-octadecanoyl ethanolamine + H2O = octadecanoate + ethanolamine</text>
        <dbReference type="Rhea" id="RHEA:63124"/>
        <dbReference type="ChEBI" id="CHEBI:15377"/>
        <dbReference type="ChEBI" id="CHEBI:25629"/>
        <dbReference type="ChEBI" id="CHEBI:57603"/>
        <dbReference type="ChEBI" id="CHEBI:85299"/>
    </reaction>
    <physiologicalReaction direction="left-to-right" evidence="14">
        <dbReference type="Rhea" id="RHEA:63125"/>
    </physiologicalReaction>
</comment>
<evidence type="ECO:0000256" key="11">
    <source>
        <dbReference type="ARBA" id="ARBA00050294"/>
    </source>
</evidence>
<evidence type="ECO:0000256" key="12">
    <source>
        <dbReference type="ARBA" id="ARBA00050992"/>
    </source>
</evidence>
<comment type="catalytic activity">
    <reaction evidence="9">
        <text>N-(9Z-octadecenoyl) ethanolamine + H2O = ethanolamine + (9Z)-octadecenoate</text>
        <dbReference type="Rhea" id="RHEA:45060"/>
        <dbReference type="ChEBI" id="CHEBI:15377"/>
        <dbReference type="ChEBI" id="CHEBI:30823"/>
        <dbReference type="ChEBI" id="CHEBI:57603"/>
        <dbReference type="ChEBI" id="CHEBI:71466"/>
    </reaction>
    <physiologicalReaction direction="left-to-right" evidence="9">
        <dbReference type="Rhea" id="RHEA:45061"/>
    </physiologicalReaction>
</comment>
<evidence type="ECO:0000256" key="2">
    <source>
        <dbReference type="ARBA" id="ARBA00009199"/>
    </source>
</evidence>
<evidence type="ECO:0000256" key="15">
    <source>
        <dbReference type="ARBA" id="ARBA00052458"/>
    </source>
</evidence>
<dbReference type="AlphaFoldDB" id="A0A183TXX9"/>
<keyword evidence="6" id="KW-0442">Lipid degradation</keyword>
<dbReference type="PROSITE" id="PS00571">
    <property type="entry name" value="AMIDASES"/>
    <property type="match status" value="1"/>
</dbReference>
<evidence type="ECO:0000256" key="7">
    <source>
        <dbReference type="ARBA" id="ARBA00023098"/>
    </source>
</evidence>
<comment type="catalytic activity">
    <reaction evidence="12">
        <text>N-(15Z-tetracosenoyl)-ethanolamine + H2O = (15Z)-tetracosenoate + ethanolamine</text>
        <dbReference type="Rhea" id="RHEA:63144"/>
        <dbReference type="ChEBI" id="CHEBI:15377"/>
        <dbReference type="ChEBI" id="CHEBI:32392"/>
        <dbReference type="ChEBI" id="CHEBI:57603"/>
        <dbReference type="ChEBI" id="CHEBI:146187"/>
    </reaction>
    <physiologicalReaction direction="left-to-right" evidence="12">
        <dbReference type="Rhea" id="RHEA:63145"/>
    </physiologicalReaction>
</comment>
<keyword evidence="5" id="KW-0378">Hydrolase</keyword>
<keyword evidence="7" id="KW-0443">Lipid metabolism</keyword>
<accession>A0A183TXX9</accession>
<dbReference type="FunFam" id="3.90.1300.10:FF:000001">
    <property type="entry name" value="Fatty-acid amide hydrolase 1"/>
    <property type="match status" value="1"/>
</dbReference>
<protein>
    <recommendedName>
        <fullName evidence="3">fatty acid amide hydrolase</fullName>
        <ecNumber evidence="3">3.5.1.99</ecNumber>
    </recommendedName>
    <alternativeName>
        <fullName evidence="17">Anandamide amidohydrolase 1</fullName>
    </alternativeName>
</protein>
<dbReference type="InterPro" id="IPR052096">
    <property type="entry name" value="Endocannabinoid_amidase"/>
</dbReference>
<comment type="similarity">
    <text evidence="2">Belongs to the amidase family.</text>
</comment>
<feature type="active site" description="Acyl-ester intermediate" evidence="18">
    <location>
        <position position="238"/>
    </location>
</feature>
<dbReference type="PIRSF" id="PIRSF001221">
    <property type="entry name" value="Amidase_fungi"/>
    <property type="match status" value="1"/>
</dbReference>
<dbReference type="EC" id="3.5.1.99" evidence="3"/>
<comment type="catalytic activity">
    <reaction evidence="15">
        <text>N-docosanoyl-ethanolamine + H2O = docosanoate + ethanolamine</text>
        <dbReference type="Rhea" id="RHEA:63128"/>
        <dbReference type="ChEBI" id="CHEBI:15377"/>
        <dbReference type="ChEBI" id="CHEBI:23858"/>
        <dbReference type="ChEBI" id="CHEBI:57603"/>
        <dbReference type="ChEBI" id="CHEBI:146186"/>
    </reaction>
    <physiologicalReaction direction="left-to-right" evidence="15">
        <dbReference type="Rhea" id="RHEA:63129"/>
    </physiologicalReaction>
</comment>
<feature type="binding site" evidence="19">
    <location>
        <position position="188"/>
    </location>
    <ligand>
        <name>substrate</name>
    </ligand>
</feature>
<dbReference type="EMBL" id="UYWY01000706">
    <property type="protein sequence ID" value="VDM25464.1"/>
    <property type="molecule type" value="Genomic_DNA"/>
</dbReference>